<dbReference type="PROSITE" id="PS00330">
    <property type="entry name" value="HEMOLYSIN_CALCIUM"/>
    <property type="match status" value="3"/>
</dbReference>
<dbReference type="Pfam" id="PF00353">
    <property type="entry name" value="HemolysinCabind"/>
    <property type="match status" value="2"/>
</dbReference>
<feature type="domain" description="Cadherin-like" evidence="1">
    <location>
        <begin position="2365"/>
        <end position="2462"/>
    </location>
</feature>
<feature type="domain" description="Cadherin-like" evidence="1">
    <location>
        <begin position="2565"/>
        <end position="2662"/>
    </location>
</feature>
<feature type="domain" description="Cadherin-like" evidence="1">
    <location>
        <begin position="2965"/>
        <end position="3062"/>
    </location>
</feature>
<feature type="domain" description="Cadherin-like" evidence="1">
    <location>
        <begin position="1365"/>
        <end position="1462"/>
    </location>
</feature>
<feature type="domain" description="Cadherin-like" evidence="1">
    <location>
        <begin position="365"/>
        <end position="462"/>
    </location>
</feature>
<feature type="domain" description="Cadherin-like" evidence="1">
    <location>
        <begin position="565"/>
        <end position="662"/>
    </location>
</feature>
<feature type="domain" description="Cadherin-like" evidence="1">
    <location>
        <begin position="2165"/>
        <end position="2262"/>
    </location>
</feature>
<feature type="domain" description="Cadherin-like" evidence="1">
    <location>
        <begin position="1965"/>
        <end position="2062"/>
    </location>
</feature>
<evidence type="ECO:0000259" key="1">
    <source>
        <dbReference type="Pfam" id="PF17892"/>
    </source>
</evidence>
<dbReference type="Gene3D" id="2.60.40.3440">
    <property type="match status" value="28"/>
</dbReference>
<dbReference type="EMBL" id="CP046400">
    <property type="protein sequence ID" value="QGY40221.1"/>
    <property type="molecule type" value="Genomic_DNA"/>
</dbReference>
<feature type="domain" description="Cadherin-like" evidence="1">
    <location>
        <begin position="1865"/>
        <end position="1962"/>
    </location>
</feature>
<feature type="domain" description="Cadherin-like" evidence="1">
    <location>
        <begin position="465"/>
        <end position="562"/>
    </location>
</feature>
<dbReference type="Gene3D" id="2.60.40.2810">
    <property type="match status" value="1"/>
</dbReference>
<gene>
    <name evidence="2" type="ORF">GM415_08795</name>
</gene>
<organism evidence="2 3">
    <name type="scientific">Pseudodesulfovibrio cashew</name>
    <dbReference type="NCBI Taxonomy" id="2678688"/>
    <lineage>
        <taxon>Bacteria</taxon>
        <taxon>Pseudomonadati</taxon>
        <taxon>Thermodesulfobacteriota</taxon>
        <taxon>Desulfovibrionia</taxon>
        <taxon>Desulfovibrionales</taxon>
        <taxon>Desulfovibrionaceae</taxon>
    </lineage>
</organism>
<feature type="domain" description="Cadherin-like" evidence="1">
    <location>
        <begin position="1165"/>
        <end position="1262"/>
    </location>
</feature>
<dbReference type="RefSeq" id="WP_158947444.1">
    <property type="nucleotide sequence ID" value="NZ_CP046400.1"/>
</dbReference>
<dbReference type="InterPro" id="IPR018511">
    <property type="entry name" value="Hemolysin-typ_Ca-bd_CS"/>
</dbReference>
<evidence type="ECO:0000313" key="2">
    <source>
        <dbReference type="EMBL" id="QGY40221.1"/>
    </source>
</evidence>
<feature type="domain" description="Cadherin-like" evidence="1">
    <location>
        <begin position="2665"/>
        <end position="2762"/>
    </location>
</feature>
<feature type="domain" description="Cadherin-like" evidence="1">
    <location>
        <begin position="166"/>
        <end position="261"/>
    </location>
</feature>
<feature type="domain" description="Cadherin-like" evidence="1">
    <location>
        <begin position="1665"/>
        <end position="1762"/>
    </location>
</feature>
<feature type="domain" description="Cadherin-like" evidence="1">
    <location>
        <begin position="265"/>
        <end position="362"/>
    </location>
</feature>
<protein>
    <submittedName>
        <fullName evidence="2">Tandem-95 repeat protein</fullName>
    </submittedName>
</protein>
<feature type="domain" description="Cadherin-like" evidence="1">
    <location>
        <begin position="1765"/>
        <end position="1862"/>
    </location>
</feature>
<dbReference type="PANTHER" id="PTHR34720:SF9">
    <property type="entry name" value="BLR4714 PROTEIN"/>
    <property type="match status" value="1"/>
</dbReference>
<dbReference type="KEGG" id="psel:GM415_08795"/>
<dbReference type="GO" id="GO:0005509">
    <property type="term" value="F:calcium ion binding"/>
    <property type="evidence" value="ECO:0007669"/>
    <property type="project" value="InterPro"/>
</dbReference>
<feature type="domain" description="Cadherin-like" evidence="1">
    <location>
        <begin position="665"/>
        <end position="762"/>
    </location>
</feature>
<dbReference type="SUPFAM" id="SSF51120">
    <property type="entry name" value="beta-Roll"/>
    <property type="match status" value="1"/>
</dbReference>
<dbReference type="NCBIfam" id="NF012211">
    <property type="entry name" value="tand_rpt_95"/>
    <property type="match status" value="30"/>
</dbReference>
<keyword evidence="3" id="KW-1185">Reference proteome</keyword>
<feature type="domain" description="Cadherin-like" evidence="1">
    <location>
        <begin position="1465"/>
        <end position="1562"/>
    </location>
</feature>
<dbReference type="InterPro" id="IPR041690">
    <property type="entry name" value="Cadherin_5"/>
</dbReference>
<dbReference type="InterPro" id="IPR011049">
    <property type="entry name" value="Serralysin-like_metalloprot_C"/>
</dbReference>
<feature type="domain" description="Cadherin-like" evidence="1">
    <location>
        <begin position="1065"/>
        <end position="1162"/>
    </location>
</feature>
<feature type="domain" description="Cadherin-like" evidence="1">
    <location>
        <begin position="1265"/>
        <end position="1362"/>
    </location>
</feature>
<accession>A0A6I6JDL2</accession>
<feature type="domain" description="Cadherin-like" evidence="1">
    <location>
        <begin position="965"/>
        <end position="1062"/>
    </location>
</feature>
<sequence length="3767" mass="373329">MTNTLYIQLTDGGVINTPPQGQETVAYTLPADGVVSFGFDLADAIFSGNGEDLIITTENSTIILEGYRLAAQQGVIPSFALQGGEVVAGDVYLFAFNEPDVTETAAGGHASSGGINTYTDDSGTLFHSLESLSGGSDPSFSRTATEDRQLAASDTLTAESGTGNSNAPSINGTLDITMDEDGTYIIHDTDILSLVSDPDPGAFVGVTDLSISGGELTEVRDANGNLQYWTFVPDQNFNGTLDINFTVSDTVFSTSGTGTLEVLPVNDDPTVSDTAALSMDEDSGSITISEADILAGADDIDGDTVSVATIALANAGDGTLTDNGDGTWTFTPAANFNGTVDYSFTVTDGAGGEATGSGSVVVAAVNDDPTVSDTAALSMDEDSGSITISEADILAGAADIDGDTVSVATIALTNAGDGTLTDNGDGTWTFTPAANFNGTVDYSFTVTDGAGGEATGSGSVVVAAVNDDPTVSDTAALSMDEDSGSITISEADILAGADDIDGDTVSVATIALANAGDGTLTDNGDGTWTFTPAANFNGTVDYSFTVTDGAGGEATGSGSVVVAAVNDDPTVSDTAALSMDEDSGSITISEADILAGAADIDGDTVSVATIALTNAGDGTLTDNGDGTWTFTPAANFNGTVDYSFTVTDGAGGEATGSGSVVVAAVNDDPTVSDTAALSMDEDSGSITISEADILAGADDIDGDTVSVATIALANAGDGTLTDNGDGTWTFTPAANFNGTVDYSFTVTDGAGGEATGSGSVVVAAVNDDPTVSDTAALSMDEDSGSITISEADILAGADDIDGDTVSVATIALANAGDGTLTDNGDGTWTFTPAANFNGTVDYSFTVTDGAGGEATGSGSVVVAAVNDDPTVSDTAALSMDEDSGSITISEADILAGAADIDGDTVSVAAIALANAGDGTLTDNGDGTWTFTPAANFNGTVDYSFTVTDGEGGEATGSGSVVVAAVNDDPTVSDTAALSMDEDSGSITISEADILAGADDIDGDTVSVATIALANAGDGTLTDNGDGTWTFTPAANFNGTVDYSFTVTDGAGGEATGSGSVVVAAVNDDPTVSDTAALSMDEDSGSITISEADILAGAADIDGDTVSVATIALTNAGDGTLTDNGDGTWTFTPAANFNGTVDYSFTVTDGAGGEATGSGSVVVAAVNDDPTVSDTAALSMDEDSGSITISEADILAGADDIDGDTVSVATIALANAGDGTLTDNGDGTWTFTPAANFNGTVDYSFTVTDGAGGEATGSGSVVVAAVNDDPTVSDTAALSMDEDSGSITISEADILAGAADIDGDTVSVATIALTNAGDGTLTDNGDGTWTFTPAANFNGTVDYSFTVTDGAGGEATGSGSVVVAAVNDDPTVSDTAALSMDEDSGSITISEADILAGADDIDGDTVSVATIALANAGDGTLTDNGDGTWTFTPAANFNGTVDYSFTVTDGAGGEATGSGSVVVAAVNDDPTVSDTAALSMDEDSGSITISEADILAGADDIDGDTVSVATIALANAGDGTLTDNGDGTWTFTPAANFNGTVDYSFTVTDGAGGEATGSGSVVVAAVNDDPTVSDTAALSMDEDSGSITISEADILAGAADIDGDTVSVAAIALANAGDGTLTDNGDGTWTFTPAANFNGTVDYSFTVTDGEGGEATGSGSVVVAAVNDDPTVSDTAALSMDEDSGSITISEADILAGADDIDGDTVSVATIALANAGDGTLTDNGDGTWTFTPAANFNGTVDYSFTVTDGAGGEATGSGSVVVAAVNDDPTVSDTAALSMDEDSGSITISEADILAGAADIDGDTVSVATIALTNAGDGTLTDNGDGTWTFTPAANFNGTVDYSFTVTDGAGGEATGSGSVVVAAVNDDPTVSDTAALSMDEDSGSITISEADILAGAADIDGDTVSVAAIALANAGDGTLTDNGDGTWTFTPAANFNGTVDYSFTVTDGEGGEATGSGSVVVAAVNDDPTVSDTAALSMDEDSGSITISEADILAGADDIDGDTVSVATIALANAGDGTLTDNGDGTWTFTPAANFNGTVDYSFTVTDGAGGEATGSGSVVVAAVNDDPTVSDTAALSMDEDSGSITISEADILAGADDIDGDTVSVATIALANAGDGTLTDNGDGTWTFTPAANFNGTVDYSFTVTDGAGGEATGSGSVVVAAVNDDPTVSDTAALSMDEDSGSITISEADILAGAADIDGDTVSVATIALTNAGDGTLTDNGDGTWTFTPAANFNGTVDYSFTVTDGAGGEATGSGSVVVAAVNDDPTVSDTAALSMDEDSGSITISEADILAGADDIDGDTVSVATIALANAGDGTLTDNGDGTWTFTPAANFNGTVDYSFTVTDGAGGEATGSGSVVVAAVNDDPTVSDTAALSMDEDSGSITISEADILAGADDIDGDTVSVATIALANAGDGTLTDNGDGTWTFTPAANFNGTVDYSFTVTDGAGGEATGSGSVVVAAVNDDPTVSDTAALSMDEDSGSITISEADILAGADDIDGDTVSVATIALANAGDGTLTDNGDGTWTFTPAANFNGTVDYSFTVTDGAGGEATGSGSVVVAAVNDDPTVSDTAALSMDEDSGSITISEADILAGAADIDGDTVSVATIALTNAGDGTLTDNGDGTWTFTPAANFNGTVDYSFTVTDGAGGEATGSGSVVVAAVNDDPTVSDTAALSMDEDSGSITISEADILAGADDIDGDTVSVATIALANAGDGTLTDNGDGTWTFTPAANFNGTVDYSFTVTDGAGGEATGSGSVVVAAVNDDPTVSDTAALSMDEDSGSITISEADILAGADDIDGDTVSVATIALANAGDGTLTDNGDGTWTFTPAANFNGTVDYSFTVTDGAGGEATGSGSVVVAAVNDDPTVSDTAALSMDEDSGSITISEADILAGADDIDGDTVSVATIALANAGDGTLTDNGDGTWTFTPAANFNGTVDYSFTVTDGAGGEATGSGSVVVAAVNDDPTVSDTAALSMDEDSGSITISEADILAGAADIDGDTVSVATIALANAGDGTLTDNGDGTWTFTPAQNFNGTVDYSFTVTDGAGGEATGSGSVVVAAVNDDPVAVDDEFGTITVQPGHTISVDTPIGSEPHDVVQQWAESGVNVRIFTGNALEQDSWTTNPAMQISGKNVNADYTQGAEYAGLGISSPGDIDGGEIDILRGFEWYENNYNEVMTVSFDEGKETVSLELAALFDGIRYDDGNVETARIAVYGEPTGDSDQPTLLGYLDVRADDNGQVIIHGADESHGDQILGTASVTQGEYDGLVDIVLESSDFGGHDITMVALTPLDNFSLLSQANNSDFLLKSVTATTGPSVEGTYTEGETIHLTTADLLASDSDADGDILSVASVGSAANGTVSMDEDGNITFTPDDGFFGRATFEYTVEDGNGGTDTATVTLNIAPANAVEVTGQNVVFEDQHAGYHNMLGIYSVVNGKPSDPEIILNDSRDASMIGEVLKTFAGDEDVRFFLIPDGASHDLDGEGRLDFVQSHGHWELSVSSTDGHTEYVDVQFDDPAFNSRFEEATFDLPTGMRAGLSVDPGETEIVHTDDQTSWFDDDDFDDLTISLSGSESGVFNGTDGDDAAMGADGNDTLYGEGGDDFLSGDAGNDLLVGGDGDDILLGGDGNDTIHGGAGSDLINGGAGDDFIAPESGGDSITTGEGADTLFIDHSVLDNGGGDIVVNDFQLGNDALELGEGMTVKDITSGSDNSINYTEVLVGDEHGNDVVVRLLGVSQTDISSHQSDVAAEHQGDDLIQYIIDSGNNC</sequence>
<feature type="domain" description="Cadherin-like" evidence="1">
    <location>
        <begin position="2865"/>
        <end position="2962"/>
    </location>
</feature>
<feature type="domain" description="Cadherin-like" evidence="1">
    <location>
        <begin position="865"/>
        <end position="962"/>
    </location>
</feature>
<dbReference type="InterPro" id="IPR001343">
    <property type="entry name" value="Hemolysn_Ca-bd"/>
</dbReference>
<dbReference type="PRINTS" id="PR00313">
    <property type="entry name" value="CABNDNGRPT"/>
</dbReference>
<feature type="domain" description="Cadherin-like" evidence="1">
    <location>
        <begin position="765"/>
        <end position="862"/>
    </location>
</feature>
<proteinExistence type="predicted"/>
<dbReference type="PANTHER" id="PTHR34720">
    <property type="entry name" value="MICROCYSTIN DEPENDENT PROTEIN"/>
    <property type="match status" value="1"/>
</dbReference>
<name>A0A6I6JDL2_9BACT</name>
<evidence type="ECO:0000313" key="3">
    <source>
        <dbReference type="Proteomes" id="UP000428328"/>
    </source>
</evidence>
<dbReference type="Proteomes" id="UP000428328">
    <property type="component" value="Chromosome"/>
</dbReference>
<reference evidence="2 3" key="1">
    <citation type="submission" date="2019-11" db="EMBL/GenBank/DDBJ databases">
        <authorList>
            <person name="Zheng R.K."/>
            <person name="Sun C.M."/>
        </authorList>
    </citation>
    <scope>NUCLEOTIDE SEQUENCE [LARGE SCALE GENOMIC DNA]</scope>
    <source>
        <strain evidence="2 3">SRB007</strain>
    </source>
</reference>
<feature type="domain" description="Cadherin-like" evidence="1">
    <location>
        <begin position="2765"/>
        <end position="2862"/>
    </location>
</feature>
<feature type="domain" description="Cadherin-like" evidence="1">
    <location>
        <begin position="1565"/>
        <end position="1662"/>
    </location>
</feature>
<feature type="domain" description="Cadherin-like" evidence="1">
    <location>
        <begin position="2465"/>
        <end position="2562"/>
    </location>
</feature>
<feature type="domain" description="Cadherin-like" evidence="1">
    <location>
        <begin position="2065"/>
        <end position="2162"/>
    </location>
</feature>
<feature type="domain" description="Cadherin-like" evidence="1">
    <location>
        <begin position="2265"/>
        <end position="2362"/>
    </location>
</feature>
<feature type="domain" description="Cadherin-like" evidence="1">
    <location>
        <begin position="3322"/>
        <end position="3404"/>
    </location>
</feature>
<dbReference type="Pfam" id="PF17892">
    <property type="entry name" value="Cadherin_5"/>
    <property type="match status" value="30"/>
</dbReference>